<evidence type="ECO:0000256" key="4">
    <source>
        <dbReference type="ARBA" id="ARBA00022692"/>
    </source>
</evidence>
<evidence type="ECO:0000256" key="1">
    <source>
        <dbReference type="ARBA" id="ARBA00004651"/>
    </source>
</evidence>
<keyword evidence="4 10" id="KW-0812">Transmembrane</keyword>
<dbReference type="CDD" id="cd11386">
    <property type="entry name" value="MCP_signal"/>
    <property type="match status" value="1"/>
</dbReference>
<proteinExistence type="inferred from homology"/>
<reference evidence="13 14" key="1">
    <citation type="submission" date="2023-07" db="EMBL/GenBank/DDBJ databases">
        <title>The novel representative of Negativicutes class, Anaeroselena agilis gen. nov. sp. nov.</title>
        <authorList>
            <person name="Prokofeva M.I."/>
            <person name="Elcheninov A.G."/>
            <person name="Klyukina A."/>
            <person name="Kublanov I.V."/>
            <person name="Frolov E.N."/>
            <person name="Podosokorskaya O.A."/>
        </authorList>
    </citation>
    <scope>NUCLEOTIDE SEQUENCE [LARGE SCALE GENOMIC DNA]</scope>
    <source>
        <strain evidence="13 14">4137-cl</strain>
    </source>
</reference>
<sequence length="689" mass="73319">MRISGLSQLSRRGREMLAGRLRCPGGDAGGKDDLARGFSSLTVRAAVFIVATCTIPLLILGWYFSHQTEQSLTAAAVDRNSKVAERVASDIGLYVQTRKNFLTATSGKGELRSMDPEAAARFLVQVQPYYGGNDALFVADRSGRQICRTDGSRPVSVGDRDYFRAALGGAVSFSDPVFSKVTNQLTILGAAPIYRDKAVVGVLGANLSIANLQTRVETILAQNPGYAIVLLDKRRIPLYNQHNPSSVENQEPLSEEIYVEAAQKKTGDLIGTLRNQEYLASYRAVDNTDWVVVSLFPKDKALETIGAAVRHGARVAVVLIAVFVVTGLVVTRRALAPLKELEKGTRLVAGGDLGVTVNVRRGDELGNVATAFNSMTAGLRELGDAMKTSSAHIFSTAASVTEAAGQANQSFQQVSQSIQDVAERITLQSDDTGKTETLLDELRTISVNVSGHSREMAAATRECSSVAGEGQAVVDEAIAHMRQIKTTAESTVANISSLGASTREINRITDIITSITKQTQLLALNASIEAARAGDAGRGFAVVAGEVQKLAEQSGEAVKNIAALVNDVQAKTTEATAVIQHSMEFIERSVDINERLGAAFGHIVAAIGKTRAEADEITAASEQQLACCRQAFDAVAGIAGSTAENSTTIHELAAVSEEQAAAIQNIFFSVEHLKSLARDLDGVAQKFRA</sequence>
<evidence type="ECO:0000256" key="3">
    <source>
        <dbReference type="ARBA" id="ARBA00022500"/>
    </source>
</evidence>
<dbReference type="SMART" id="SM00304">
    <property type="entry name" value="HAMP"/>
    <property type="match status" value="1"/>
</dbReference>
<dbReference type="PANTHER" id="PTHR32089:SF112">
    <property type="entry name" value="LYSOZYME-LIKE PROTEIN-RELATED"/>
    <property type="match status" value="1"/>
</dbReference>
<gene>
    <name evidence="13" type="ORF">Q4T40_12945</name>
</gene>
<dbReference type="Pfam" id="PF00015">
    <property type="entry name" value="MCPsignal"/>
    <property type="match status" value="1"/>
</dbReference>
<feature type="transmembrane region" description="Helical" evidence="10">
    <location>
        <begin position="41"/>
        <end position="64"/>
    </location>
</feature>
<dbReference type="SMART" id="SM00283">
    <property type="entry name" value="MA"/>
    <property type="match status" value="1"/>
</dbReference>
<dbReference type="InterPro" id="IPR004089">
    <property type="entry name" value="MCPsignal_dom"/>
</dbReference>
<protein>
    <submittedName>
        <fullName evidence="13">Methyl-accepting chemotaxis protein</fullName>
    </submittedName>
</protein>
<keyword evidence="7 9" id="KW-0807">Transducer</keyword>
<dbReference type="InterPro" id="IPR029151">
    <property type="entry name" value="Sensor-like_sf"/>
</dbReference>
<dbReference type="Pfam" id="PF00672">
    <property type="entry name" value="HAMP"/>
    <property type="match status" value="1"/>
</dbReference>
<dbReference type="SUPFAM" id="SSF103190">
    <property type="entry name" value="Sensory domain-like"/>
    <property type="match status" value="1"/>
</dbReference>
<keyword evidence="14" id="KW-1185">Reference proteome</keyword>
<dbReference type="PROSITE" id="PS50885">
    <property type="entry name" value="HAMP"/>
    <property type="match status" value="1"/>
</dbReference>
<evidence type="ECO:0000256" key="8">
    <source>
        <dbReference type="ARBA" id="ARBA00029447"/>
    </source>
</evidence>
<dbReference type="EMBL" id="JAUOZS010000001">
    <property type="protein sequence ID" value="MDT8902156.1"/>
    <property type="molecule type" value="Genomic_DNA"/>
</dbReference>
<evidence type="ECO:0000256" key="9">
    <source>
        <dbReference type="PROSITE-ProRule" id="PRU00284"/>
    </source>
</evidence>
<evidence type="ECO:0000259" key="12">
    <source>
        <dbReference type="PROSITE" id="PS50885"/>
    </source>
</evidence>
<dbReference type="SUPFAM" id="SSF58104">
    <property type="entry name" value="Methyl-accepting chemotaxis protein (MCP) signaling domain"/>
    <property type="match status" value="1"/>
</dbReference>
<evidence type="ECO:0000259" key="11">
    <source>
        <dbReference type="PROSITE" id="PS50111"/>
    </source>
</evidence>
<keyword evidence="5 10" id="KW-1133">Transmembrane helix</keyword>
<keyword evidence="6 10" id="KW-0472">Membrane</keyword>
<feature type="transmembrane region" description="Helical" evidence="10">
    <location>
        <begin position="312"/>
        <end position="331"/>
    </location>
</feature>
<dbReference type="PROSITE" id="PS50111">
    <property type="entry name" value="CHEMOTAXIS_TRANSDUC_2"/>
    <property type="match status" value="1"/>
</dbReference>
<dbReference type="Gene3D" id="1.10.8.500">
    <property type="entry name" value="HAMP domain in histidine kinase"/>
    <property type="match status" value="1"/>
</dbReference>
<dbReference type="CDD" id="cd06225">
    <property type="entry name" value="HAMP"/>
    <property type="match status" value="1"/>
</dbReference>
<comment type="subcellular location">
    <subcellularLocation>
        <location evidence="1">Cell membrane</location>
        <topology evidence="1">Multi-pass membrane protein</topology>
    </subcellularLocation>
</comment>
<dbReference type="InterPro" id="IPR003660">
    <property type="entry name" value="HAMP_dom"/>
</dbReference>
<dbReference type="RefSeq" id="WP_413780642.1">
    <property type="nucleotide sequence ID" value="NZ_JAUOZS010000001.1"/>
</dbReference>
<evidence type="ECO:0000256" key="2">
    <source>
        <dbReference type="ARBA" id="ARBA00022475"/>
    </source>
</evidence>
<evidence type="ECO:0000256" key="5">
    <source>
        <dbReference type="ARBA" id="ARBA00022989"/>
    </source>
</evidence>
<evidence type="ECO:0000256" key="10">
    <source>
        <dbReference type="SAM" id="Phobius"/>
    </source>
</evidence>
<dbReference type="Proteomes" id="UP001254848">
    <property type="component" value="Unassembled WGS sequence"/>
</dbReference>
<feature type="domain" description="HAMP" evidence="12">
    <location>
        <begin position="332"/>
        <end position="384"/>
    </location>
</feature>
<dbReference type="Gene3D" id="3.30.450.20">
    <property type="entry name" value="PAS domain"/>
    <property type="match status" value="1"/>
</dbReference>
<evidence type="ECO:0000313" key="13">
    <source>
        <dbReference type="EMBL" id="MDT8902156.1"/>
    </source>
</evidence>
<evidence type="ECO:0000256" key="6">
    <source>
        <dbReference type="ARBA" id="ARBA00023136"/>
    </source>
</evidence>
<feature type="domain" description="Methyl-accepting transducer" evidence="11">
    <location>
        <begin position="403"/>
        <end position="639"/>
    </location>
</feature>
<keyword evidence="2" id="KW-1003">Cell membrane</keyword>
<name>A0ABU3NZD8_9FIRM</name>
<dbReference type="Pfam" id="PF02743">
    <property type="entry name" value="dCache_1"/>
    <property type="match status" value="1"/>
</dbReference>
<evidence type="ECO:0000313" key="14">
    <source>
        <dbReference type="Proteomes" id="UP001254848"/>
    </source>
</evidence>
<dbReference type="PANTHER" id="PTHR32089">
    <property type="entry name" value="METHYL-ACCEPTING CHEMOTAXIS PROTEIN MCPB"/>
    <property type="match status" value="1"/>
</dbReference>
<dbReference type="CDD" id="cd12914">
    <property type="entry name" value="PDC1_DGC_like"/>
    <property type="match status" value="1"/>
</dbReference>
<comment type="caution">
    <text evidence="13">The sequence shown here is derived from an EMBL/GenBank/DDBJ whole genome shotgun (WGS) entry which is preliminary data.</text>
</comment>
<organism evidence="13 14">
    <name type="scientific">Anaeroselena agilis</name>
    <dbReference type="NCBI Taxonomy" id="3063788"/>
    <lineage>
        <taxon>Bacteria</taxon>
        <taxon>Bacillati</taxon>
        <taxon>Bacillota</taxon>
        <taxon>Negativicutes</taxon>
        <taxon>Acetonemataceae</taxon>
        <taxon>Anaeroselena</taxon>
    </lineage>
</organism>
<accession>A0ABU3NZD8</accession>
<keyword evidence="3" id="KW-0145">Chemotaxis</keyword>
<dbReference type="Gene3D" id="1.10.287.950">
    <property type="entry name" value="Methyl-accepting chemotaxis protein"/>
    <property type="match status" value="1"/>
</dbReference>
<dbReference type="InterPro" id="IPR033479">
    <property type="entry name" value="dCache_1"/>
</dbReference>
<evidence type="ECO:0000256" key="7">
    <source>
        <dbReference type="ARBA" id="ARBA00023224"/>
    </source>
</evidence>
<comment type="similarity">
    <text evidence="8">Belongs to the methyl-accepting chemotaxis (MCP) protein family.</text>
</comment>